<dbReference type="NCBIfam" id="TIGR03570">
    <property type="entry name" value="NeuD_NnaD"/>
    <property type="match status" value="1"/>
</dbReference>
<feature type="site" description="Increases basicity of active site His" evidence="5">
    <location>
        <position position="139"/>
    </location>
</feature>
<dbReference type="InterPro" id="IPR001451">
    <property type="entry name" value="Hexapep"/>
</dbReference>
<dbReference type="PANTHER" id="PTHR43300">
    <property type="entry name" value="ACETYLTRANSFERASE"/>
    <property type="match status" value="1"/>
</dbReference>
<dbReference type="EMBL" id="JAAEDH010000023">
    <property type="protein sequence ID" value="MBR0656900.1"/>
    <property type="molecule type" value="Genomic_DNA"/>
</dbReference>
<feature type="active site" description="Proton acceptor" evidence="5">
    <location>
        <position position="138"/>
    </location>
</feature>
<dbReference type="InterPro" id="IPR050179">
    <property type="entry name" value="Trans_hexapeptide_repeat"/>
</dbReference>
<keyword evidence="4" id="KW-0012">Acyltransferase</keyword>
<dbReference type="GO" id="GO:0016746">
    <property type="term" value="F:acyltransferase activity"/>
    <property type="evidence" value="ECO:0007669"/>
    <property type="project" value="UniProtKB-KW"/>
</dbReference>
<dbReference type="Gene3D" id="2.160.10.10">
    <property type="entry name" value="Hexapeptide repeat proteins"/>
    <property type="match status" value="1"/>
</dbReference>
<sequence length="208" mass="19725">MAERAILVLGAGGHGKAVLDLLLASGDFVVAGVVDAAPRVASVLGIAVLGDEAAAPRILAEGVGDAHPAIGANAARLSAGARLEAMGFALPALVHPSAVLGRGATLGAGAVVMARAVVGPDASIGRLALINTGAIVEHDCVVEEGAHLAPGVVLAGGVRVGARAMLGAGAVVLPAVSIGADAIIGAGAAVIADVAPGLTVTGVPARAV</sequence>
<dbReference type="PROSITE" id="PS00101">
    <property type="entry name" value="HEXAPEP_TRANSFERASES"/>
    <property type="match status" value="1"/>
</dbReference>
<evidence type="ECO:0000256" key="3">
    <source>
        <dbReference type="ARBA" id="ARBA00022737"/>
    </source>
</evidence>
<dbReference type="InterPro" id="IPR020019">
    <property type="entry name" value="AcTrfase_PglD-like"/>
</dbReference>
<accession>A0AAF1K5T1</accession>
<keyword evidence="2" id="KW-0808">Transferase</keyword>
<evidence type="ECO:0000313" key="8">
    <source>
        <dbReference type="EMBL" id="MBR0656900.1"/>
    </source>
</evidence>
<evidence type="ECO:0000259" key="7">
    <source>
        <dbReference type="Pfam" id="PF17836"/>
    </source>
</evidence>
<reference evidence="8" key="2">
    <citation type="journal article" date="2021" name="Syst. Appl. Microbiol.">
        <title>Roseomonas hellenica sp. nov., isolated from roots of wild-growing Alkanna tinctoria.</title>
        <authorList>
            <person name="Rat A."/>
            <person name="Naranjo H.D."/>
            <person name="Lebbe L."/>
            <person name="Cnockaert M."/>
            <person name="Krigas N."/>
            <person name="Grigoriadou K."/>
            <person name="Maloupa E."/>
            <person name="Willems A."/>
        </authorList>
    </citation>
    <scope>NUCLEOTIDE SEQUENCE</scope>
    <source>
        <strain evidence="8">LMG 28251</strain>
    </source>
</reference>
<gene>
    <name evidence="8" type="ORF">GXW79_17610</name>
</gene>
<dbReference type="InterPro" id="IPR041561">
    <property type="entry name" value="PglD_N"/>
</dbReference>
<dbReference type="RefSeq" id="WP_211875764.1">
    <property type="nucleotide sequence ID" value="NZ_JAAEDH010000023.1"/>
</dbReference>
<reference evidence="8" key="1">
    <citation type="submission" date="2020-01" db="EMBL/GenBank/DDBJ databases">
        <authorList>
            <person name="Rat A."/>
        </authorList>
    </citation>
    <scope>NUCLEOTIDE SEQUENCE</scope>
    <source>
        <strain evidence="8">LMG 28251</strain>
    </source>
</reference>
<dbReference type="Gene3D" id="3.40.50.20">
    <property type="match status" value="1"/>
</dbReference>
<dbReference type="InterPro" id="IPR018357">
    <property type="entry name" value="Hexapep_transf_CS"/>
</dbReference>
<protein>
    <recommendedName>
        <fullName evidence="7">PglD N-terminal domain-containing protein</fullName>
    </recommendedName>
</protein>
<dbReference type="AlphaFoldDB" id="A0AAF1K5T1"/>
<evidence type="ECO:0000256" key="5">
    <source>
        <dbReference type="PIRSR" id="PIRSR620019-1"/>
    </source>
</evidence>
<feature type="binding site" evidence="6">
    <location>
        <position position="147"/>
    </location>
    <ligand>
        <name>acetyl-CoA</name>
        <dbReference type="ChEBI" id="CHEBI:57288"/>
    </ligand>
</feature>
<dbReference type="Pfam" id="PF00132">
    <property type="entry name" value="Hexapep"/>
    <property type="match status" value="1"/>
</dbReference>
<dbReference type="SUPFAM" id="SSF51161">
    <property type="entry name" value="Trimeric LpxA-like enzymes"/>
    <property type="match status" value="1"/>
</dbReference>
<dbReference type="PANTHER" id="PTHR43300:SF7">
    <property type="entry name" value="UDP-N-ACETYLBACILLOSAMINE N-ACETYLTRANSFERASE"/>
    <property type="match status" value="1"/>
</dbReference>
<evidence type="ECO:0000256" key="2">
    <source>
        <dbReference type="ARBA" id="ARBA00022679"/>
    </source>
</evidence>
<name>A0AAF1K5T1_9PROT</name>
<comment type="caution">
    <text evidence="8">The sequence shown here is derived from an EMBL/GenBank/DDBJ whole genome shotgun (WGS) entry which is preliminary data.</text>
</comment>
<evidence type="ECO:0000313" key="9">
    <source>
        <dbReference type="Proteomes" id="UP001196068"/>
    </source>
</evidence>
<organism evidence="8 9">
    <name type="scientific">Plastoroseomonas arctica</name>
    <dbReference type="NCBI Taxonomy" id="1509237"/>
    <lineage>
        <taxon>Bacteria</taxon>
        <taxon>Pseudomonadati</taxon>
        <taxon>Pseudomonadota</taxon>
        <taxon>Alphaproteobacteria</taxon>
        <taxon>Acetobacterales</taxon>
        <taxon>Acetobacteraceae</taxon>
        <taxon>Plastoroseomonas</taxon>
    </lineage>
</organism>
<dbReference type="Pfam" id="PF17836">
    <property type="entry name" value="PglD_N"/>
    <property type="match status" value="1"/>
</dbReference>
<feature type="binding site" evidence="6">
    <location>
        <position position="71"/>
    </location>
    <ligand>
        <name>substrate</name>
    </ligand>
</feature>
<keyword evidence="3" id="KW-0677">Repeat</keyword>
<evidence type="ECO:0000256" key="1">
    <source>
        <dbReference type="ARBA" id="ARBA00007274"/>
    </source>
</evidence>
<proteinExistence type="inferred from homology"/>
<dbReference type="CDD" id="cd03360">
    <property type="entry name" value="LbH_AT_putative"/>
    <property type="match status" value="1"/>
</dbReference>
<dbReference type="Proteomes" id="UP001196068">
    <property type="component" value="Unassembled WGS sequence"/>
</dbReference>
<keyword evidence="9" id="KW-1185">Reference proteome</keyword>
<feature type="domain" description="PglD N-terminal" evidence="7">
    <location>
        <begin position="6"/>
        <end position="78"/>
    </location>
</feature>
<evidence type="ECO:0000256" key="4">
    <source>
        <dbReference type="ARBA" id="ARBA00023315"/>
    </source>
</evidence>
<evidence type="ECO:0000256" key="6">
    <source>
        <dbReference type="PIRSR" id="PIRSR620019-2"/>
    </source>
</evidence>
<comment type="similarity">
    <text evidence="1">Belongs to the transferase hexapeptide repeat family.</text>
</comment>
<dbReference type="InterPro" id="IPR011004">
    <property type="entry name" value="Trimer_LpxA-like_sf"/>
</dbReference>